<protein>
    <submittedName>
        <fullName evidence="8">NADH dehydrogenase (Ubiquinone) 24 kDa subunit</fullName>
        <ecNumber evidence="8">1.6.5.3</ecNumber>
    </submittedName>
</protein>
<feature type="binding site" evidence="7">
    <location>
        <position position="126"/>
    </location>
    <ligand>
        <name>[2Fe-2S] cluster</name>
        <dbReference type="ChEBI" id="CHEBI:190135"/>
    </ligand>
</feature>
<dbReference type="InterPro" id="IPR042128">
    <property type="entry name" value="NuoE_dom"/>
</dbReference>
<keyword evidence="5 7" id="KW-0411">Iron-sulfur</keyword>
<dbReference type="InterPro" id="IPR036249">
    <property type="entry name" value="Thioredoxin-like_sf"/>
</dbReference>
<evidence type="ECO:0000256" key="2">
    <source>
        <dbReference type="ARBA" id="ARBA00022714"/>
    </source>
</evidence>
<reference evidence="9" key="1">
    <citation type="submission" date="2018-03" db="EMBL/GenBank/DDBJ databases">
        <authorList>
            <person name="Zecchin S."/>
        </authorList>
    </citation>
    <scope>NUCLEOTIDE SEQUENCE [LARGE SCALE GENOMIC DNA]</scope>
</reference>
<accession>A0A2U3QF99</accession>
<keyword evidence="4 7" id="KW-0408">Iron</keyword>
<dbReference type="GO" id="GO:0046872">
    <property type="term" value="F:metal ion binding"/>
    <property type="evidence" value="ECO:0007669"/>
    <property type="project" value="UniProtKB-KW"/>
</dbReference>
<dbReference type="CDD" id="cd03064">
    <property type="entry name" value="TRX_Fd_NuoE"/>
    <property type="match status" value="1"/>
</dbReference>
<dbReference type="SUPFAM" id="SSF52833">
    <property type="entry name" value="Thioredoxin-like"/>
    <property type="match status" value="1"/>
</dbReference>
<dbReference type="Gene3D" id="3.40.30.10">
    <property type="entry name" value="Glutaredoxin"/>
    <property type="match status" value="1"/>
</dbReference>
<gene>
    <name evidence="8" type="ORF">NBG4_170016</name>
</gene>
<keyword evidence="8" id="KW-0560">Oxidoreductase</keyword>
<keyword evidence="2 7" id="KW-0001">2Fe-2S</keyword>
<dbReference type="InterPro" id="IPR028431">
    <property type="entry name" value="NADP_DH_HndA-like"/>
</dbReference>
<comment type="cofactor">
    <cofactor evidence="6">
        <name>[2Fe-2S] cluster</name>
        <dbReference type="ChEBI" id="CHEBI:190135"/>
    </cofactor>
</comment>
<keyword evidence="3 7" id="KW-0479">Metal-binding</keyword>
<evidence type="ECO:0000256" key="7">
    <source>
        <dbReference type="PIRSR" id="PIRSR000216-1"/>
    </source>
</evidence>
<dbReference type="AlphaFoldDB" id="A0A2U3QF99"/>
<dbReference type="PIRSF" id="PIRSF000216">
    <property type="entry name" value="NADH_DH_24kDa"/>
    <property type="match status" value="1"/>
</dbReference>
<dbReference type="GO" id="GO:0051537">
    <property type="term" value="F:2 iron, 2 sulfur cluster binding"/>
    <property type="evidence" value="ECO:0007669"/>
    <property type="project" value="UniProtKB-KW"/>
</dbReference>
<evidence type="ECO:0000313" key="9">
    <source>
        <dbReference type="Proteomes" id="UP000245125"/>
    </source>
</evidence>
<dbReference type="Gene3D" id="1.10.10.1590">
    <property type="entry name" value="NADH-quinone oxidoreductase subunit E"/>
    <property type="match status" value="1"/>
</dbReference>
<evidence type="ECO:0000256" key="4">
    <source>
        <dbReference type="ARBA" id="ARBA00023004"/>
    </source>
</evidence>
<dbReference type="PANTHER" id="PTHR43342">
    <property type="entry name" value="NADH-QUINONE OXIDOREDUCTASE, E SUBUNIT"/>
    <property type="match status" value="1"/>
</dbReference>
<keyword evidence="8" id="KW-0830">Ubiquinone</keyword>
<organism evidence="8 9">
    <name type="scientific">Candidatus Sulfobium mesophilum</name>
    <dbReference type="NCBI Taxonomy" id="2016548"/>
    <lineage>
        <taxon>Bacteria</taxon>
        <taxon>Pseudomonadati</taxon>
        <taxon>Nitrospirota</taxon>
        <taxon>Nitrospiria</taxon>
        <taxon>Nitrospirales</taxon>
        <taxon>Nitrospiraceae</taxon>
        <taxon>Candidatus Sulfobium</taxon>
    </lineage>
</organism>
<dbReference type="EMBL" id="OUUY01000061">
    <property type="protein sequence ID" value="SPQ00101.1"/>
    <property type="molecule type" value="Genomic_DNA"/>
</dbReference>
<evidence type="ECO:0000313" key="8">
    <source>
        <dbReference type="EMBL" id="SPQ00101.1"/>
    </source>
</evidence>
<evidence type="ECO:0000256" key="5">
    <source>
        <dbReference type="ARBA" id="ARBA00023014"/>
    </source>
</evidence>
<dbReference type="OrthoDB" id="9807941at2"/>
<dbReference type="Proteomes" id="UP000245125">
    <property type="component" value="Unassembled WGS sequence"/>
</dbReference>
<evidence type="ECO:0000256" key="3">
    <source>
        <dbReference type="ARBA" id="ARBA00022723"/>
    </source>
</evidence>
<dbReference type="InterPro" id="IPR041921">
    <property type="entry name" value="NuoE_N"/>
</dbReference>
<evidence type="ECO:0000256" key="1">
    <source>
        <dbReference type="ARBA" id="ARBA00010643"/>
    </source>
</evidence>
<feature type="binding site" evidence="7">
    <location>
        <position position="130"/>
    </location>
    <ligand>
        <name>[2Fe-2S] cluster</name>
        <dbReference type="ChEBI" id="CHEBI:190135"/>
    </ligand>
</feature>
<dbReference type="InterPro" id="IPR002023">
    <property type="entry name" value="NuoE-like"/>
</dbReference>
<proteinExistence type="inferred from homology"/>
<name>A0A2U3QF99_9BACT</name>
<keyword evidence="9" id="KW-1185">Reference proteome</keyword>
<feature type="binding site" evidence="7">
    <location>
        <position position="90"/>
    </location>
    <ligand>
        <name>[2Fe-2S] cluster</name>
        <dbReference type="ChEBI" id="CHEBI:190135"/>
    </ligand>
</feature>
<dbReference type="PANTHER" id="PTHR43342:SF1">
    <property type="entry name" value="BIFURCATING [FEFE] HYDROGENASE GAMMA SUBUNIT"/>
    <property type="match status" value="1"/>
</dbReference>
<comment type="cofactor">
    <cofactor evidence="7">
        <name>[2Fe-2S] cluster</name>
        <dbReference type="ChEBI" id="CHEBI:190135"/>
    </cofactor>
    <text evidence="7">Binds 1 [2Fe-2S] cluster.</text>
</comment>
<dbReference type="Pfam" id="PF01257">
    <property type="entry name" value="2Fe-2S_thioredx"/>
    <property type="match status" value="1"/>
</dbReference>
<evidence type="ECO:0000256" key="6">
    <source>
        <dbReference type="ARBA" id="ARBA00034078"/>
    </source>
</evidence>
<feature type="binding site" evidence="7">
    <location>
        <position position="85"/>
    </location>
    <ligand>
        <name>[2Fe-2S] cluster</name>
        <dbReference type="ChEBI" id="CHEBI:190135"/>
    </ligand>
</feature>
<dbReference type="GO" id="GO:0016491">
    <property type="term" value="F:oxidoreductase activity"/>
    <property type="evidence" value="ECO:0007669"/>
    <property type="project" value="UniProtKB-KW"/>
</dbReference>
<comment type="similarity">
    <text evidence="1">Belongs to the complex I 24 kDa subunit family.</text>
</comment>
<dbReference type="EC" id="1.6.5.3" evidence="8"/>
<sequence length="161" mass="17720">MKVEELNVDEKIGHVKDVLSDAQKKRGVLIHAFQSIQKEYNYLPEDVLNALSKKLDIPLSDVYSTASFYKHFYFKPRGRNVVCVCVGTACHVRGASKVLEKIEESFGIKQGETTEDLSMTLETVGCVGCCGLAPVATVNEEIVGDLNPKKVGDVIKMVEGK</sequence>